<name>A0AA85J567_TRIRE</name>
<evidence type="ECO:0000313" key="2">
    <source>
        <dbReference type="WBParaSite" id="TREG1_124770.1"/>
    </source>
</evidence>
<reference evidence="1" key="1">
    <citation type="submission" date="2022-06" db="EMBL/GenBank/DDBJ databases">
        <authorList>
            <person name="Berger JAMES D."/>
            <person name="Berger JAMES D."/>
        </authorList>
    </citation>
    <scope>NUCLEOTIDE SEQUENCE [LARGE SCALE GENOMIC DNA]</scope>
</reference>
<accession>A0AA85J567</accession>
<keyword evidence="1" id="KW-1185">Reference proteome</keyword>
<organism evidence="1 2">
    <name type="scientific">Trichobilharzia regenti</name>
    <name type="common">Nasal bird schistosome</name>
    <dbReference type="NCBI Taxonomy" id="157069"/>
    <lineage>
        <taxon>Eukaryota</taxon>
        <taxon>Metazoa</taxon>
        <taxon>Spiralia</taxon>
        <taxon>Lophotrochozoa</taxon>
        <taxon>Platyhelminthes</taxon>
        <taxon>Trematoda</taxon>
        <taxon>Digenea</taxon>
        <taxon>Strigeidida</taxon>
        <taxon>Schistosomatoidea</taxon>
        <taxon>Schistosomatidae</taxon>
        <taxon>Trichobilharzia</taxon>
    </lineage>
</organism>
<protein>
    <submittedName>
        <fullName evidence="2">Uncharacterized protein</fullName>
    </submittedName>
</protein>
<dbReference type="WBParaSite" id="TREG1_124770.1">
    <property type="protein sequence ID" value="TREG1_124770.1"/>
    <property type="gene ID" value="TREG1_124770"/>
</dbReference>
<dbReference type="Proteomes" id="UP000050795">
    <property type="component" value="Unassembled WGS sequence"/>
</dbReference>
<dbReference type="AlphaFoldDB" id="A0AA85J567"/>
<reference evidence="2" key="2">
    <citation type="submission" date="2023-11" db="UniProtKB">
        <authorList>
            <consortium name="WormBaseParasite"/>
        </authorList>
    </citation>
    <scope>IDENTIFICATION</scope>
</reference>
<sequence>MPNHRLPRRALLADIGSGWKRASGGQTKTWPHQSMKSLTVKLSQVGRCRLPGWGPRDSRNQWLETIGDMAQNRCQWPAQMYSVSVIFHIPFYHYPFCFTLILVKLY</sequence>
<proteinExistence type="predicted"/>
<evidence type="ECO:0000313" key="1">
    <source>
        <dbReference type="Proteomes" id="UP000050795"/>
    </source>
</evidence>